<evidence type="ECO:0008006" key="7">
    <source>
        <dbReference type="Google" id="ProtNLM"/>
    </source>
</evidence>
<evidence type="ECO:0000256" key="4">
    <source>
        <dbReference type="SAM" id="MobiDB-lite"/>
    </source>
</evidence>
<dbReference type="PANTHER" id="PTHR47840">
    <property type="entry name" value="ZN(II)2CYS6 TRANSCRIPTION FACTOR (EUROFUNG)-RELATED"/>
    <property type="match status" value="1"/>
</dbReference>
<keyword evidence="3" id="KW-0539">Nucleus</keyword>
<keyword evidence="6" id="KW-1185">Reference proteome</keyword>
<proteinExistence type="predicted"/>
<keyword evidence="2" id="KW-0804">Transcription</keyword>
<feature type="region of interest" description="Disordered" evidence="4">
    <location>
        <begin position="455"/>
        <end position="486"/>
    </location>
</feature>
<dbReference type="STRING" id="1149755.A0A2J6RTB8"/>
<evidence type="ECO:0000313" key="5">
    <source>
        <dbReference type="EMBL" id="PMD41761.1"/>
    </source>
</evidence>
<keyword evidence="1" id="KW-0805">Transcription regulation</keyword>
<feature type="compositionally biased region" description="Low complexity" evidence="4">
    <location>
        <begin position="458"/>
        <end position="470"/>
    </location>
</feature>
<dbReference type="EMBL" id="KZ613944">
    <property type="protein sequence ID" value="PMD41761.1"/>
    <property type="molecule type" value="Genomic_DNA"/>
</dbReference>
<reference evidence="5 6" key="1">
    <citation type="submission" date="2016-04" db="EMBL/GenBank/DDBJ databases">
        <title>A degradative enzymes factory behind the ericoid mycorrhizal symbiosis.</title>
        <authorList>
            <consortium name="DOE Joint Genome Institute"/>
            <person name="Martino E."/>
            <person name="Morin E."/>
            <person name="Grelet G."/>
            <person name="Kuo A."/>
            <person name="Kohler A."/>
            <person name="Daghino S."/>
            <person name="Barry K."/>
            <person name="Choi C."/>
            <person name="Cichocki N."/>
            <person name="Clum A."/>
            <person name="Copeland A."/>
            <person name="Hainaut M."/>
            <person name="Haridas S."/>
            <person name="Labutti K."/>
            <person name="Lindquist E."/>
            <person name="Lipzen A."/>
            <person name="Khouja H.-R."/>
            <person name="Murat C."/>
            <person name="Ohm R."/>
            <person name="Olson A."/>
            <person name="Spatafora J."/>
            <person name="Veneault-Fourrey C."/>
            <person name="Henrissat B."/>
            <person name="Grigoriev I."/>
            <person name="Martin F."/>
            <person name="Perotto S."/>
        </authorList>
    </citation>
    <scope>NUCLEOTIDE SEQUENCE [LARGE SCALE GENOMIC DNA]</scope>
    <source>
        <strain evidence="5 6">F</strain>
    </source>
</reference>
<gene>
    <name evidence="5" type="ORF">L207DRAFT_511553</name>
</gene>
<dbReference type="AlphaFoldDB" id="A0A2J6RTB8"/>
<feature type="compositionally biased region" description="Polar residues" evidence="4">
    <location>
        <begin position="471"/>
        <end position="482"/>
    </location>
</feature>
<dbReference type="OrthoDB" id="5392779at2759"/>
<evidence type="ECO:0000313" key="6">
    <source>
        <dbReference type="Proteomes" id="UP000235786"/>
    </source>
</evidence>
<dbReference type="CDD" id="cd12148">
    <property type="entry name" value="fungal_TF_MHR"/>
    <property type="match status" value="1"/>
</dbReference>
<accession>A0A2J6RTB8</accession>
<dbReference type="PANTHER" id="PTHR47840:SF1">
    <property type="entry name" value="ZN(II)2CYS6 TRANSCRIPTION FACTOR (EUROFUNG)"/>
    <property type="match status" value="1"/>
</dbReference>
<protein>
    <recommendedName>
        <fullName evidence="7">Transcription factor domain-containing protein</fullName>
    </recommendedName>
</protein>
<evidence type="ECO:0000256" key="1">
    <source>
        <dbReference type="ARBA" id="ARBA00023015"/>
    </source>
</evidence>
<name>A0A2J6RTB8_HYAVF</name>
<organism evidence="5 6">
    <name type="scientific">Hyaloscypha variabilis (strain UAMH 11265 / GT02V1 / F)</name>
    <name type="common">Meliniomyces variabilis</name>
    <dbReference type="NCBI Taxonomy" id="1149755"/>
    <lineage>
        <taxon>Eukaryota</taxon>
        <taxon>Fungi</taxon>
        <taxon>Dikarya</taxon>
        <taxon>Ascomycota</taxon>
        <taxon>Pezizomycotina</taxon>
        <taxon>Leotiomycetes</taxon>
        <taxon>Helotiales</taxon>
        <taxon>Hyaloscyphaceae</taxon>
        <taxon>Hyaloscypha</taxon>
        <taxon>Hyaloscypha variabilis</taxon>
    </lineage>
</organism>
<evidence type="ECO:0000256" key="2">
    <source>
        <dbReference type="ARBA" id="ARBA00023163"/>
    </source>
</evidence>
<sequence length="553" mass="61728">MIVKARGYVSVFFHGLENPETLLEPPDPKSHPALIAKHMLYLATFLQHLHPAVHEEIKGLSETPKVIVQRLANTAISLVTTNDELIGSIEGLECVKLEAAYWLNWGNLRRSLIVMRRAVVIAQLMGLHRSAQYKILDPKTKVDSLAMWYQILHCERALCLQLGLPQASHDHSMGSDALLASDIPIGRLERMHSVISSLILARNETIGSFQDFTQTQKLDMELQKAAKLVPSKWWLIPSLTDLTHDALSAETRRIFDQMCHYNLLNLLHLPHLLRSSAEHKFEYSRMMCVNASREILSRFNAFRSYNRVASSFRAIDFLAFIAGTTLLLAHLDSHRFSPADNLLAHQSFSDRAMIEQVQDNMVEVGRLNTDPLSVQSADLLRRLSTIELQVADGNINPAANLQSPLHTQNLDKVRDEHDNRIVPDANGGCIVSELCARFGLIQMCNDETLFKLRHPEPSRSQTQPSSQPSQIANPTMPSSQAAAASAEMPGFNGAAALQPAETVPYPQLFPATTEAYQYADLTAGVEDWAFQGVDMAFVDSLMRGAGEDEAWFH</sequence>
<dbReference type="Proteomes" id="UP000235786">
    <property type="component" value="Unassembled WGS sequence"/>
</dbReference>
<evidence type="ECO:0000256" key="3">
    <source>
        <dbReference type="ARBA" id="ARBA00023242"/>
    </source>
</evidence>